<keyword evidence="1" id="KW-0812">Transmembrane</keyword>
<dbReference type="PANTHER" id="PTHR12335:SF3">
    <property type="entry name" value="IP11896P"/>
    <property type="match status" value="1"/>
</dbReference>
<keyword evidence="1" id="KW-0472">Membrane</keyword>
<proteinExistence type="predicted"/>
<keyword evidence="3" id="KW-1185">Reference proteome</keyword>
<name>A0ABP1RRM2_9HEXA</name>
<gene>
    <name evidence="2" type="ORF">ODALV1_LOCUS25230</name>
</gene>
<dbReference type="PANTHER" id="PTHR12335">
    <property type="entry name" value="TIPE PROTEIN TEMPERATURE-INDUCED PARALYTIC E"/>
    <property type="match status" value="1"/>
</dbReference>
<dbReference type="EMBL" id="CAXLJM020000102">
    <property type="protein sequence ID" value="CAL8133802.1"/>
    <property type="molecule type" value="Genomic_DNA"/>
</dbReference>
<evidence type="ECO:0000313" key="3">
    <source>
        <dbReference type="Proteomes" id="UP001642540"/>
    </source>
</evidence>
<feature type="transmembrane region" description="Helical" evidence="1">
    <location>
        <begin position="384"/>
        <end position="409"/>
    </location>
</feature>
<evidence type="ECO:0000256" key="1">
    <source>
        <dbReference type="SAM" id="Phobius"/>
    </source>
</evidence>
<evidence type="ECO:0008006" key="4">
    <source>
        <dbReference type="Google" id="ProtNLM"/>
    </source>
</evidence>
<organism evidence="2 3">
    <name type="scientific">Orchesella dallaii</name>
    <dbReference type="NCBI Taxonomy" id="48710"/>
    <lineage>
        <taxon>Eukaryota</taxon>
        <taxon>Metazoa</taxon>
        <taxon>Ecdysozoa</taxon>
        <taxon>Arthropoda</taxon>
        <taxon>Hexapoda</taxon>
        <taxon>Collembola</taxon>
        <taxon>Entomobryomorpha</taxon>
        <taxon>Entomobryoidea</taxon>
        <taxon>Orchesellidae</taxon>
        <taxon>Orchesellinae</taxon>
        <taxon>Orchesella</taxon>
    </lineage>
</organism>
<comment type="caution">
    <text evidence="2">The sequence shown here is derived from an EMBL/GenBank/DDBJ whole genome shotgun (WGS) entry which is preliminary data.</text>
</comment>
<accession>A0ABP1RRM2</accession>
<sequence length="440" mass="49174">MVYLTVAVYMPSYRTLNSGFSENTVMCTTILNKTVQNCEDPPGSGLATWSSCGEWCLSKSSGTCTQIYVAVRRNGSNIRLEKCDPAAFDTKYCHGIDPKMKLVALCLYFLRCINGDCSALHGIFNCTMGPGSPTGETQGAVCKNLTSVLSCNLTTTDSPIMCNTRKACLKLDGLYECTYGNCAKVRPPFKCEKRCISINTENKDIMIRQGDIIYTAKCDRAVDMESELEIWPRSLKSLSKPDRRPMLMMFCTNLMEVPQDATTYTLSDCFNGTLLEPDHFGNFTNITYVVQSHHESSERLLDAVERKFAPPEPDLIIYNETNLYINHEACVNTLVLQECEKFHVEYGGDGKDLRSQSRFQCYYSPNNTEFVVLRFSRIRTVMELMIAAAVPTTLAIVSCFTLVLCTRIIHVGDDSHFYFQCCGADAKAALEKEAVEAMAL</sequence>
<dbReference type="InterPro" id="IPR031578">
    <property type="entry name" value="TipE"/>
</dbReference>
<keyword evidence="1" id="KW-1133">Transmembrane helix</keyword>
<evidence type="ECO:0000313" key="2">
    <source>
        <dbReference type="EMBL" id="CAL8133802.1"/>
    </source>
</evidence>
<dbReference type="Proteomes" id="UP001642540">
    <property type="component" value="Unassembled WGS sequence"/>
</dbReference>
<reference evidence="2 3" key="1">
    <citation type="submission" date="2024-08" db="EMBL/GenBank/DDBJ databases">
        <authorList>
            <person name="Cucini C."/>
            <person name="Frati F."/>
        </authorList>
    </citation>
    <scope>NUCLEOTIDE SEQUENCE [LARGE SCALE GENOMIC DNA]</scope>
</reference>
<protein>
    <recommendedName>
        <fullName evidence="4">Protein tipE</fullName>
    </recommendedName>
</protein>